<keyword evidence="1" id="KW-0255">Endonuclease</keyword>
<accession>A0ACC9MWL6</accession>
<dbReference type="Proteomes" id="UP000236285">
    <property type="component" value="Unassembled WGS sequence"/>
</dbReference>
<proteinExistence type="predicted"/>
<gene>
    <name evidence="1" type="ORF">CW309_28145</name>
</gene>
<comment type="caution">
    <text evidence="1">The sequence shown here is derived from an EMBL/GenBank/DDBJ whole genome shotgun (WGS) entry which is preliminary data.</text>
</comment>
<dbReference type="EMBL" id="PISL01000052">
    <property type="protein sequence ID" value="PKF23310.1"/>
    <property type="molecule type" value="Genomic_DNA"/>
</dbReference>
<reference evidence="1" key="1">
    <citation type="submission" date="2017-12" db="EMBL/GenBank/DDBJ databases">
        <title>High quality draft genome sequence of Pseudomonas hunanensis P11 isolated from the high-arsenic soil.</title>
        <authorList>
            <person name="Pan J."/>
        </authorList>
    </citation>
    <scope>NUCLEOTIDE SEQUENCE</scope>
    <source>
        <strain evidence="1">P11</strain>
    </source>
</reference>
<keyword evidence="1" id="KW-0540">Nuclease</keyword>
<keyword evidence="2" id="KW-1185">Reference proteome</keyword>
<keyword evidence="1" id="KW-0378">Hydrolase</keyword>
<evidence type="ECO:0000313" key="1">
    <source>
        <dbReference type="EMBL" id="PKF23310.1"/>
    </source>
</evidence>
<name>A0ACC9MWL6_9PSED</name>
<evidence type="ECO:0000313" key="2">
    <source>
        <dbReference type="Proteomes" id="UP000236285"/>
    </source>
</evidence>
<organism evidence="1 2">
    <name type="scientific">Pseudomonas hunanensis</name>
    <dbReference type="NCBI Taxonomy" id="1247546"/>
    <lineage>
        <taxon>Bacteria</taxon>
        <taxon>Pseudomonadati</taxon>
        <taxon>Pseudomonadota</taxon>
        <taxon>Gammaproteobacteria</taxon>
        <taxon>Pseudomonadales</taxon>
        <taxon>Pseudomonadaceae</taxon>
        <taxon>Pseudomonas</taxon>
    </lineage>
</organism>
<sequence>MASEGPFKQSGIMRAVRRAHTKPEVLVRKAMHALGLRFRLHAKSLPGSPDIVLAKHHAVVFVHGCFWHRHPGCKYATTPKTRQEFWIPKFEGNVARDARKEAQLQELGWRVLIVWECETRDLVALDVRLRREFSLSPAAPRTP</sequence>
<protein>
    <submittedName>
        <fullName evidence="1">Very short patch repair endonuclease</fullName>
    </submittedName>
</protein>